<feature type="region of interest" description="Disordered" evidence="1">
    <location>
        <begin position="147"/>
        <end position="426"/>
    </location>
</feature>
<feature type="compositionally biased region" description="Basic and acidic residues" evidence="1">
    <location>
        <begin position="64"/>
        <end position="74"/>
    </location>
</feature>
<evidence type="ECO:0000259" key="2">
    <source>
        <dbReference type="SMART" id="SM00717"/>
    </source>
</evidence>
<feature type="compositionally biased region" description="Basic and acidic residues" evidence="1">
    <location>
        <begin position="337"/>
        <end position="378"/>
    </location>
</feature>
<dbReference type="GO" id="GO:0070898">
    <property type="term" value="P:RNA polymerase III preinitiation complex assembly"/>
    <property type="evidence" value="ECO:0007669"/>
    <property type="project" value="TreeGrafter"/>
</dbReference>
<reference evidence="3 4" key="1">
    <citation type="journal article" date="2020" name="bioRxiv">
        <title>Whole genome comparisons of ergot fungi reveals the divergence and evolution of species within the genus Claviceps are the result of varying mechanisms driving genome evolution and host range expansion.</title>
        <authorList>
            <person name="Wyka S.A."/>
            <person name="Mondo S.J."/>
            <person name="Liu M."/>
            <person name="Dettman J."/>
            <person name="Nalam V."/>
            <person name="Broders K.D."/>
        </authorList>
    </citation>
    <scope>NUCLEOTIDE SEQUENCE [LARGE SCALE GENOMIC DNA]</scope>
    <source>
        <strain evidence="3 4">LM576</strain>
    </source>
</reference>
<dbReference type="PANTHER" id="PTHR22929:SF0">
    <property type="entry name" value="TRANSCRIPTION FACTOR TFIIIB COMPONENT B'' HOMOLOG"/>
    <property type="match status" value="1"/>
</dbReference>
<dbReference type="GO" id="GO:0000126">
    <property type="term" value="C:transcription factor TFIIIB complex"/>
    <property type="evidence" value="ECO:0007669"/>
    <property type="project" value="TreeGrafter"/>
</dbReference>
<feature type="compositionally biased region" description="Basic residues" evidence="1">
    <location>
        <begin position="279"/>
        <end position="288"/>
    </location>
</feature>
<feature type="compositionally biased region" description="Low complexity" evidence="1">
    <location>
        <begin position="307"/>
        <end position="316"/>
    </location>
</feature>
<evidence type="ECO:0000256" key="1">
    <source>
        <dbReference type="SAM" id="MobiDB-lite"/>
    </source>
</evidence>
<feature type="compositionally biased region" description="Low complexity" evidence="1">
    <location>
        <begin position="24"/>
        <end position="44"/>
    </location>
</feature>
<evidence type="ECO:0000313" key="3">
    <source>
        <dbReference type="EMBL" id="KAG6116468.1"/>
    </source>
</evidence>
<feature type="compositionally biased region" description="Basic residues" evidence="1">
    <location>
        <begin position="611"/>
        <end position="622"/>
    </location>
</feature>
<feature type="compositionally biased region" description="Acidic residues" evidence="1">
    <location>
        <begin position="53"/>
        <end position="63"/>
    </location>
</feature>
<dbReference type="GO" id="GO:0001156">
    <property type="term" value="F:TFIIIC-class transcription factor complex binding"/>
    <property type="evidence" value="ECO:0007669"/>
    <property type="project" value="TreeGrafter"/>
</dbReference>
<feature type="compositionally biased region" description="Polar residues" evidence="1">
    <location>
        <begin position="114"/>
        <end position="127"/>
    </location>
</feature>
<name>A0A9P7Q244_9HYPO</name>
<feature type="domain" description="Myb-like" evidence="2">
    <location>
        <begin position="484"/>
        <end position="532"/>
    </location>
</feature>
<dbReference type="EMBL" id="SRQM01000176">
    <property type="protein sequence ID" value="KAG6116468.1"/>
    <property type="molecule type" value="Genomic_DNA"/>
</dbReference>
<feature type="compositionally biased region" description="Low complexity" evidence="1">
    <location>
        <begin position="405"/>
        <end position="424"/>
    </location>
</feature>
<proteinExistence type="predicted"/>
<feature type="compositionally biased region" description="Polar residues" evidence="1">
    <location>
        <begin position="386"/>
        <end position="404"/>
    </location>
</feature>
<dbReference type="SUPFAM" id="SSF46689">
    <property type="entry name" value="Homeodomain-like"/>
    <property type="match status" value="1"/>
</dbReference>
<dbReference type="InterPro" id="IPR009057">
    <property type="entry name" value="Homeodomain-like_sf"/>
</dbReference>
<dbReference type="Pfam" id="PF15963">
    <property type="entry name" value="Myb_DNA-bind_7"/>
    <property type="match status" value="1"/>
</dbReference>
<accession>A0A9P7Q244</accession>
<sequence>MSSMFKKKGGLAFKPKAPIARARPQASTAKPTPAPTATPIAQSTFEVEKGSEIEIEPETVDDGLDTRPARRRDSSVPVEEEAGEKQKDSPLASRPSTRRASHSQQVDPALEDSISLQGGQAAAQSNEIIEPDSVAVDTAQVAPLSELASGVPARRQSTAEPLEPLPQPSLIDKAATAATTNGDVIPSSSEISADPRPTESLDESQNVLISALTQEEEAGAAEESAAAVSSHVQTPAPKPAPKPAPTRTRARNQTTAASAAAENASTEEGEATQGESSRPKKRQKRTATRKQDGESGTTPAPRKRKTPAPNANGSRSNSRRARSPTPDDAETQVVDLQKLKMADLTKDLRIGKKFSRHDELRERERKARMKAKLEKDLEIPGEAGGDSNNTNDKTSQSPAPGGTQSAAKPNSAASTSTPAPAATSGPQFRIVDGQIVVDQDSLVMDRHARAAAAQAGEDMETIEENDFTRLITSSSFMTTSKLKGPNLWTEPETELFYRGLRMFGTEFEMISKMFPGKQRRHIKLKFNREERHNPARIDAAVMGEKTIKMDLDEYQAFTGASFEPVEDIEAEQRKIQEGYEAERQRVVDEQAEIMRKKREELFADDDEDSGRRKKGKGKKKGRQAISYGLNGEPIVPQDA</sequence>
<dbReference type="InterPro" id="IPR039467">
    <property type="entry name" value="TFIIIB_B''_Myb"/>
</dbReference>
<organism evidence="3 4">
    <name type="scientific">Claviceps humidiphila</name>
    <dbReference type="NCBI Taxonomy" id="1294629"/>
    <lineage>
        <taxon>Eukaryota</taxon>
        <taxon>Fungi</taxon>
        <taxon>Dikarya</taxon>
        <taxon>Ascomycota</taxon>
        <taxon>Pezizomycotina</taxon>
        <taxon>Sordariomycetes</taxon>
        <taxon>Hypocreomycetidae</taxon>
        <taxon>Hypocreales</taxon>
        <taxon>Clavicipitaceae</taxon>
        <taxon>Claviceps</taxon>
    </lineage>
</organism>
<dbReference type="SMART" id="SM00717">
    <property type="entry name" value="SANT"/>
    <property type="match status" value="1"/>
</dbReference>
<keyword evidence="4" id="KW-1185">Reference proteome</keyword>
<gene>
    <name evidence="3" type="ORF">E4U13_001847</name>
</gene>
<comment type="caution">
    <text evidence="3">The sequence shown here is derived from an EMBL/GenBank/DDBJ whole genome shotgun (WGS) entry which is preliminary data.</text>
</comment>
<feature type="region of interest" description="Disordered" evidence="1">
    <location>
        <begin position="598"/>
        <end position="639"/>
    </location>
</feature>
<dbReference type="CDD" id="cd00167">
    <property type="entry name" value="SANT"/>
    <property type="match status" value="1"/>
</dbReference>
<protein>
    <recommendedName>
        <fullName evidence="2">Myb-like domain-containing protein</fullName>
    </recommendedName>
</protein>
<evidence type="ECO:0000313" key="4">
    <source>
        <dbReference type="Proteomes" id="UP000732380"/>
    </source>
</evidence>
<dbReference type="InterPro" id="IPR001005">
    <property type="entry name" value="SANT/Myb"/>
</dbReference>
<dbReference type="Gene3D" id="1.10.10.60">
    <property type="entry name" value="Homeodomain-like"/>
    <property type="match status" value="1"/>
</dbReference>
<dbReference type="Proteomes" id="UP000732380">
    <property type="component" value="Unassembled WGS sequence"/>
</dbReference>
<feature type="compositionally biased region" description="Polar residues" evidence="1">
    <location>
        <begin position="203"/>
        <end position="213"/>
    </location>
</feature>
<dbReference type="AlphaFoldDB" id="A0A9P7Q244"/>
<feature type="compositionally biased region" description="Polar residues" evidence="1">
    <location>
        <begin position="177"/>
        <end position="191"/>
    </location>
</feature>
<feature type="region of interest" description="Disordered" evidence="1">
    <location>
        <begin position="1"/>
        <end position="129"/>
    </location>
</feature>
<feature type="compositionally biased region" description="Low complexity" evidence="1">
    <location>
        <begin position="245"/>
        <end position="264"/>
    </location>
</feature>
<dbReference type="PANTHER" id="PTHR22929">
    <property type="entry name" value="RNA POLYMERASE III TRANSCRIPTION INITIATION FACTOR B"/>
    <property type="match status" value="1"/>
</dbReference>